<dbReference type="InterPro" id="IPR031166">
    <property type="entry name" value="G_ENGA"/>
</dbReference>
<evidence type="ECO:0000256" key="7">
    <source>
        <dbReference type="ARBA" id="ARBA00032345"/>
    </source>
</evidence>
<evidence type="ECO:0000256" key="5">
    <source>
        <dbReference type="ARBA" id="ARBA00022741"/>
    </source>
</evidence>
<dbReference type="GO" id="GO:0043022">
    <property type="term" value="F:ribosome binding"/>
    <property type="evidence" value="ECO:0007669"/>
    <property type="project" value="TreeGrafter"/>
</dbReference>
<feature type="domain" description="EngA-type G" evidence="12">
    <location>
        <begin position="184"/>
        <end position="360"/>
    </location>
</feature>
<evidence type="ECO:0000256" key="6">
    <source>
        <dbReference type="ARBA" id="ARBA00023134"/>
    </source>
</evidence>
<comment type="function">
    <text evidence="8 10">GTPase that plays an essential role in the late steps of ribosome biogenesis.</text>
</comment>
<keyword evidence="6 8" id="KW-0342">GTP-binding</keyword>
<evidence type="ECO:0000256" key="10">
    <source>
        <dbReference type="RuleBase" id="RU004481"/>
    </source>
</evidence>
<evidence type="ECO:0000256" key="2">
    <source>
        <dbReference type="ARBA" id="ARBA00020953"/>
    </source>
</evidence>
<dbReference type="CDD" id="cd01895">
    <property type="entry name" value="EngA2"/>
    <property type="match status" value="1"/>
</dbReference>
<dbReference type="Gene3D" id="3.30.300.20">
    <property type="match status" value="1"/>
</dbReference>
<accession>A0A1S7LLD7</accession>
<keyword evidence="4 10" id="KW-0677">Repeat</keyword>
<feature type="binding site" evidence="8">
    <location>
        <begin position="190"/>
        <end position="197"/>
    </location>
    <ligand>
        <name>GTP</name>
        <dbReference type="ChEBI" id="CHEBI:37565"/>
        <label>2</label>
    </ligand>
</feature>
<feature type="binding site" evidence="8">
    <location>
        <begin position="121"/>
        <end position="124"/>
    </location>
    <ligand>
        <name>GTP</name>
        <dbReference type="ChEBI" id="CHEBI:37565"/>
        <label>1</label>
    </ligand>
</feature>
<dbReference type="GO" id="GO:0005525">
    <property type="term" value="F:GTP binding"/>
    <property type="evidence" value="ECO:0007669"/>
    <property type="project" value="UniProtKB-UniRule"/>
</dbReference>
<evidence type="ECO:0000256" key="3">
    <source>
        <dbReference type="ARBA" id="ARBA00022517"/>
    </source>
</evidence>
<comment type="similarity">
    <text evidence="1 8 9 10">Belongs to the TRAFAC class TrmE-Era-EngA-EngB-Septin-like GTPase superfamily. EngA (Der) GTPase family.</text>
</comment>
<evidence type="ECO:0000313" key="13">
    <source>
        <dbReference type="EMBL" id="CRH07458.1"/>
    </source>
</evidence>
<name>A0A1S7LLD7_MAGMO</name>
<dbReference type="InterPro" id="IPR005225">
    <property type="entry name" value="Small_GTP-bd"/>
</dbReference>
<dbReference type="FunFam" id="3.30.300.20:FF:000004">
    <property type="entry name" value="GTPase Der"/>
    <property type="match status" value="1"/>
</dbReference>
<feature type="region of interest" description="Disordered" evidence="11">
    <location>
        <begin position="441"/>
        <end position="462"/>
    </location>
</feature>
<dbReference type="InterPro" id="IPR016484">
    <property type="entry name" value="GTPase_Der"/>
</dbReference>
<dbReference type="InterPro" id="IPR015946">
    <property type="entry name" value="KH_dom-like_a/b"/>
</dbReference>
<feature type="binding site" evidence="8">
    <location>
        <begin position="303"/>
        <end position="306"/>
    </location>
    <ligand>
        <name>GTP</name>
        <dbReference type="ChEBI" id="CHEBI:37565"/>
        <label>2</label>
    </ligand>
</feature>
<dbReference type="Pfam" id="PF01926">
    <property type="entry name" value="MMR_HSR1"/>
    <property type="match status" value="2"/>
</dbReference>
<dbReference type="CDD" id="cd01894">
    <property type="entry name" value="EngA1"/>
    <property type="match status" value="1"/>
</dbReference>
<dbReference type="NCBIfam" id="TIGR03594">
    <property type="entry name" value="GTPase_EngA"/>
    <property type="match status" value="1"/>
</dbReference>
<evidence type="ECO:0000256" key="11">
    <source>
        <dbReference type="SAM" id="MobiDB-lite"/>
    </source>
</evidence>
<sequence>MSQLPLVALVGRPNVGKSTLFNSLTRTRDALVDNTPGLTRDRQYGTVVRGEIRYPLVDTGGFESNPEENIVELIRSQTMLAIEEADIIIFVVDGATGPLADDYEIAKHLRTSGKPIILAVNKSEKKATQEGAWTFTELGFEPLLFISSAHGRGIGELLEHVGEMAGIDENYHAEEDEGDEDGPMHLAVVGCPNAGKSSLINKLIGEDRLVASELAGTTRDSVDVPLNREHGRDIVMVDTAGIRRKSRVSMKIEKFAVIAALKAMERADCAILLLDAERGITDQDKRIGSYALEAGCGLIFAVNKWDLMPRGGDALKKFKQEIQIEFPRLGHCPVVMISAKSGHGVKKLIPAAEKVFNATNLRISTGQLNNWLSEVTERKPPPRAGGRAVKIRYASQVASHPPTLVFFCNRPEKVQDSYKRYLENQLRDRYPLAGSPVRIKFKGGENPFAEKADKRPKKERRR</sequence>
<evidence type="ECO:0000256" key="9">
    <source>
        <dbReference type="PROSITE-ProRule" id="PRU01049"/>
    </source>
</evidence>
<dbReference type="InterPro" id="IPR027417">
    <property type="entry name" value="P-loop_NTPase"/>
</dbReference>
<evidence type="ECO:0000256" key="4">
    <source>
        <dbReference type="ARBA" id="ARBA00022737"/>
    </source>
</evidence>
<dbReference type="PROSITE" id="PS51712">
    <property type="entry name" value="G_ENGA"/>
    <property type="match status" value="2"/>
</dbReference>
<reference evidence="13" key="1">
    <citation type="submission" date="2015-04" db="EMBL/GenBank/DDBJ databases">
        <authorList>
            <person name="Syromyatnikov M.Y."/>
            <person name="Popov V.N."/>
        </authorList>
    </citation>
    <scope>NUCLEOTIDE SEQUENCE</scope>
    <source>
        <strain evidence="13">MO-1</strain>
    </source>
</reference>
<dbReference type="Gene3D" id="3.40.50.300">
    <property type="entry name" value="P-loop containing nucleotide triphosphate hydrolases"/>
    <property type="match status" value="2"/>
</dbReference>
<keyword evidence="5 8" id="KW-0547">Nucleotide-binding</keyword>
<dbReference type="HAMAP" id="MF_00195">
    <property type="entry name" value="GTPase_Der"/>
    <property type="match status" value="1"/>
</dbReference>
<evidence type="ECO:0000259" key="12">
    <source>
        <dbReference type="PROSITE" id="PS51712"/>
    </source>
</evidence>
<feature type="binding site" evidence="8">
    <location>
        <begin position="238"/>
        <end position="242"/>
    </location>
    <ligand>
        <name>GTP</name>
        <dbReference type="ChEBI" id="CHEBI:37565"/>
        <label>2</label>
    </ligand>
</feature>
<gene>
    <name evidence="13" type="primary">engA</name>
    <name evidence="8" type="synonym">der</name>
    <name evidence="13" type="ORF">MAGMO_3321</name>
</gene>
<keyword evidence="3 8" id="KW-0690">Ribosome biogenesis</keyword>
<dbReference type="SUPFAM" id="SSF52540">
    <property type="entry name" value="P-loop containing nucleoside triphosphate hydrolases"/>
    <property type="match status" value="2"/>
</dbReference>
<dbReference type="InterPro" id="IPR006073">
    <property type="entry name" value="GTP-bd"/>
</dbReference>
<evidence type="ECO:0000256" key="1">
    <source>
        <dbReference type="ARBA" id="ARBA00008279"/>
    </source>
</evidence>
<dbReference type="InterPro" id="IPR032859">
    <property type="entry name" value="KH_dom-like"/>
</dbReference>
<feature type="binding site" evidence="8">
    <location>
        <begin position="11"/>
        <end position="18"/>
    </location>
    <ligand>
        <name>GTP</name>
        <dbReference type="ChEBI" id="CHEBI:37565"/>
        <label>1</label>
    </ligand>
</feature>
<protein>
    <recommendedName>
        <fullName evidence="2 8">GTPase Der</fullName>
    </recommendedName>
    <alternativeName>
        <fullName evidence="7 8">GTP-binding protein EngA</fullName>
    </alternativeName>
</protein>
<dbReference type="EMBL" id="LO017727">
    <property type="protein sequence ID" value="CRH07458.1"/>
    <property type="molecule type" value="Genomic_DNA"/>
</dbReference>
<dbReference type="NCBIfam" id="TIGR00231">
    <property type="entry name" value="small_GTP"/>
    <property type="match status" value="2"/>
</dbReference>
<feature type="binding site" evidence="8">
    <location>
        <begin position="58"/>
        <end position="62"/>
    </location>
    <ligand>
        <name>GTP</name>
        <dbReference type="ChEBI" id="CHEBI:37565"/>
        <label>1</label>
    </ligand>
</feature>
<dbReference type="PANTHER" id="PTHR43834">
    <property type="entry name" value="GTPASE DER"/>
    <property type="match status" value="1"/>
</dbReference>
<feature type="domain" description="EngA-type G" evidence="12">
    <location>
        <begin position="5"/>
        <end position="169"/>
    </location>
</feature>
<comment type="subunit">
    <text evidence="8">Associates with the 50S ribosomal subunit.</text>
</comment>
<dbReference type="AlphaFoldDB" id="A0A1S7LLD7"/>
<organism evidence="13">
    <name type="scientific">Magnetococcus massalia (strain MO-1)</name>
    <dbReference type="NCBI Taxonomy" id="451514"/>
    <lineage>
        <taxon>Bacteria</taxon>
        <taxon>Pseudomonadati</taxon>
        <taxon>Pseudomonadota</taxon>
        <taxon>Magnetococcia</taxon>
        <taxon>Magnetococcales</taxon>
        <taxon>Magnetococcaceae</taxon>
        <taxon>Magnetococcus</taxon>
    </lineage>
</organism>
<dbReference type="PANTHER" id="PTHR43834:SF6">
    <property type="entry name" value="GTPASE DER"/>
    <property type="match status" value="1"/>
</dbReference>
<dbReference type="PRINTS" id="PR00326">
    <property type="entry name" value="GTP1OBG"/>
</dbReference>
<dbReference type="FunFam" id="3.40.50.300:FF:000040">
    <property type="entry name" value="GTPase Der"/>
    <property type="match status" value="1"/>
</dbReference>
<proteinExistence type="inferred from homology"/>
<dbReference type="PIRSF" id="PIRSF006485">
    <property type="entry name" value="GTP-binding_EngA"/>
    <property type="match status" value="1"/>
</dbReference>
<dbReference type="Pfam" id="PF14714">
    <property type="entry name" value="KH_dom-like"/>
    <property type="match status" value="1"/>
</dbReference>
<dbReference type="GO" id="GO:0042254">
    <property type="term" value="P:ribosome biogenesis"/>
    <property type="evidence" value="ECO:0007669"/>
    <property type="project" value="UniProtKB-KW"/>
</dbReference>
<evidence type="ECO:0000256" key="8">
    <source>
        <dbReference type="HAMAP-Rule" id="MF_00195"/>
    </source>
</evidence>